<evidence type="ECO:0000256" key="1">
    <source>
        <dbReference type="SAM" id="MobiDB-lite"/>
    </source>
</evidence>
<organism evidence="2 3">
    <name type="scientific">Platanthera zijinensis</name>
    <dbReference type="NCBI Taxonomy" id="2320716"/>
    <lineage>
        <taxon>Eukaryota</taxon>
        <taxon>Viridiplantae</taxon>
        <taxon>Streptophyta</taxon>
        <taxon>Embryophyta</taxon>
        <taxon>Tracheophyta</taxon>
        <taxon>Spermatophyta</taxon>
        <taxon>Magnoliopsida</taxon>
        <taxon>Liliopsida</taxon>
        <taxon>Asparagales</taxon>
        <taxon>Orchidaceae</taxon>
        <taxon>Orchidoideae</taxon>
        <taxon>Orchideae</taxon>
        <taxon>Orchidinae</taxon>
        <taxon>Platanthera</taxon>
    </lineage>
</organism>
<name>A0AAP0FWV2_9ASPA</name>
<dbReference type="Proteomes" id="UP001418222">
    <property type="component" value="Unassembled WGS sequence"/>
</dbReference>
<accession>A0AAP0FWV2</accession>
<keyword evidence="3" id="KW-1185">Reference proteome</keyword>
<evidence type="ECO:0000313" key="3">
    <source>
        <dbReference type="Proteomes" id="UP001418222"/>
    </source>
</evidence>
<feature type="region of interest" description="Disordered" evidence="1">
    <location>
        <begin position="74"/>
        <end position="104"/>
    </location>
</feature>
<dbReference type="AlphaFoldDB" id="A0AAP0FWV2"/>
<comment type="caution">
    <text evidence="2">The sequence shown here is derived from an EMBL/GenBank/DDBJ whole genome shotgun (WGS) entry which is preliminary data.</text>
</comment>
<evidence type="ECO:0000313" key="2">
    <source>
        <dbReference type="EMBL" id="KAK8919412.1"/>
    </source>
</evidence>
<dbReference type="EMBL" id="JBBWWQ010000019">
    <property type="protein sequence ID" value="KAK8919412.1"/>
    <property type="molecule type" value="Genomic_DNA"/>
</dbReference>
<feature type="compositionally biased region" description="Polar residues" evidence="1">
    <location>
        <begin position="76"/>
        <end position="93"/>
    </location>
</feature>
<gene>
    <name evidence="2" type="ORF">KSP39_PZI021973</name>
</gene>
<proteinExistence type="predicted"/>
<reference evidence="2 3" key="1">
    <citation type="journal article" date="2022" name="Nat. Plants">
        <title>Genomes of leafy and leafless Platanthera orchids illuminate the evolution of mycoheterotrophy.</title>
        <authorList>
            <person name="Li M.H."/>
            <person name="Liu K.W."/>
            <person name="Li Z."/>
            <person name="Lu H.C."/>
            <person name="Ye Q.L."/>
            <person name="Zhang D."/>
            <person name="Wang J.Y."/>
            <person name="Li Y.F."/>
            <person name="Zhong Z.M."/>
            <person name="Liu X."/>
            <person name="Yu X."/>
            <person name="Liu D.K."/>
            <person name="Tu X.D."/>
            <person name="Liu B."/>
            <person name="Hao Y."/>
            <person name="Liao X.Y."/>
            <person name="Jiang Y.T."/>
            <person name="Sun W.H."/>
            <person name="Chen J."/>
            <person name="Chen Y.Q."/>
            <person name="Ai Y."/>
            <person name="Zhai J.W."/>
            <person name="Wu S.S."/>
            <person name="Zhou Z."/>
            <person name="Hsiao Y.Y."/>
            <person name="Wu W.L."/>
            <person name="Chen Y.Y."/>
            <person name="Lin Y.F."/>
            <person name="Hsu J.L."/>
            <person name="Li C.Y."/>
            <person name="Wang Z.W."/>
            <person name="Zhao X."/>
            <person name="Zhong W.Y."/>
            <person name="Ma X.K."/>
            <person name="Ma L."/>
            <person name="Huang J."/>
            <person name="Chen G.Z."/>
            <person name="Huang M.Z."/>
            <person name="Huang L."/>
            <person name="Peng D.H."/>
            <person name="Luo Y.B."/>
            <person name="Zou S.Q."/>
            <person name="Chen S.P."/>
            <person name="Lan S."/>
            <person name="Tsai W.C."/>
            <person name="Van de Peer Y."/>
            <person name="Liu Z.J."/>
        </authorList>
    </citation>
    <scope>NUCLEOTIDE SEQUENCE [LARGE SCALE GENOMIC DNA]</scope>
    <source>
        <strain evidence="2">Lor287</strain>
    </source>
</reference>
<protein>
    <submittedName>
        <fullName evidence="2">Uncharacterized protein</fullName>
    </submittedName>
</protein>
<sequence>MHLSFFMALAKRFLRQPCIQNLRLVFHQQLQAGEAIQYFLYTLSIEDGLGHISQTERQEDEQKERKAWWKIRGSANFPTSQQGKGQPRAQTIPAQRRSGERSQL</sequence>